<proteinExistence type="predicted"/>
<dbReference type="SUPFAM" id="SSF56300">
    <property type="entry name" value="Metallo-dependent phosphatases"/>
    <property type="match status" value="1"/>
</dbReference>
<comment type="caution">
    <text evidence="1">The sequence shown here is derived from an EMBL/GenBank/DDBJ whole genome shotgun (WGS) entry which is preliminary data.</text>
</comment>
<evidence type="ECO:0008006" key="2">
    <source>
        <dbReference type="Google" id="ProtNLM"/>
    </source>
</evidence>
<accession>X0VWH7</accession>
<evidence type="ECO:0000313" key="1">
    <source>
        <dbReference type="EMBL" id="GAG16803.1"/>
    </source>
</evidence>
<name>X0VWH7_9ZZZZ</name>
<dbReference type="EMBL" id="BARS01035284">
    <property type="protein sequence ID" value="GAG16803.1"/>
    <property type="molecule type" value="Genomic_DNA"/>
</dbReference>
<dbReference type="AlphaFoldDB" id="X0VWH7"/>
<reference evidence="1" key="1">
    <citation type="journal article" date="2014" name="Front. Microbiol.">
        <title>High frequency of phylogenetically diverse reductive dehalogenase-homologous genes in deep subseafloor sedimentary metagenomes.</title>
        <authorList>
            <person name="Kawai M."/>
            <person name="Futagami T."/>
            <person name="Toyoda A."/>
            <person name="Takaki Y."/>
            <person name="Nishi S."/>
            <person name="Hori S."/>
            <person name="Arai W."/>
            <person name="Tsubouchi T."/>
            <person name="Morono Y."/>
            <person name="Uchiyama I."/>
            <person name="Ito T."/>
            <person name="Fujiyama A."/>
            <person name="Inagaki F."/>
            <person name="Takami H."/>
        </authorList>
    </citation>
    <scope>NUCLEOTIDE SEQUENCE</scope>
    <source>
        <strain evidence="1">Expedition CK06-06</strain>
    </source>
</reference>
<sequence length="259" mass="29277">NHECEAGFYQKGTDDESQQGDLWNHLYEDHYRQLWSTLARLRCIPNPRGDTYPEGGEGAPGYDSLDDWFGEPGPWNEGAPLSHLQNFYAWTWGDALFVVLDPYRYTLVGSVLFPNSPSLYTLGPTQLQWLEDVLANSNATWKFIFSHHQVGGGLINRHGDLIEDGGSQYAYGRGSAVEADRPDTEQAVIHDLMLQHGAQFFVYGHDHGFCHSVKDGINYLCCGRPTFLNDWWSRPGMLDSYGSILIQGQEHSWVQALYA</sequence>
<dbReference type="InterPro" id="IPR029052">
    <property type="entry name" value="Metallo-depent_PP-like"/>
</dbReference>
<feature type="non-terminal residue" evidence="1">
    <location>
        <position position="259"/>
    </location>
</feature>
<feature type="non-terminal residue" evidence="1">
    <location>
        <position position="1"/>
    </location>
</feature>
<gene>
    <name evidence="1" type="ORF">S01H1_54381</name>
</gene>
<organism evidence="1">
    <name type="scientific">marine sediment metagenome</name>
    <dbReference type="NCBI Taxonomy" id="412755"/>
    <lineage>
        <taxon>unclassified sequences</taxon>
        <taxon>metagenomes</taxon>
        <taxon>ecological metagenomes</taxon>
    </lineage>
</organism>
<dbReference type="Gene3D" id="3.60.21.10">
    <property type="match status" value="1"/>
</dbReference>
<protein>
    <recommendedName>
        <fullName evidence="2">Calcineurin-like phosphoesterase domain-containing protein</fullName>
    </recommendedName>
</protein>